<evidence type="ECO:0000313" key="1">
    <source>
        <dbReference type="EMBL" id="MDR6785706.1"/>
    </source>
</evidence>
<dbReference type="Proteomes" id="UP001246858">
    <property type="component" value="Unassembled WGS sequence"/>
</dbReference>
<comment type="caution">
    <text evidence="1">The sequence shown here is derived from an EMBL/GenBank/DDBJ whole genome shotgun (WGS) entry which is preliminary data.</text>
</comment>
<evidence type="ECO:0000313" key="2">
    <source>
        <dbReference type="Proteomes" id="UP001246858"/>
    </source>
</evidence>
<sequence>MQEKEIKVILDKYKNGTATAEEKALLESWYLVHQEPEPYEFKIEERAKDLDTVLTNLDNAYYKNKRTKFWPRIGTAAAVIGLAIGIYFYTSPHPEGNGATKDLYANDIAPGKNTATLSLAGGKAITLSDAHTGVIIDASQIKYNDGSLVKSASGAHNEMTVTTPRGGTYQITLPDGTKVWLNAASSLTYHMPLKERGGVRKVELSGEAYFEVFRNKLQPFVVNSKKMELTVLGTHFNVNAYNDETNIKATLLEGSVRVTSSGRNIPPVTLKPNQQAVVKESGIDCILVDAEDAIAWKNSLFAFDNEPLESILRKVARWYDVQVVYADDQVAKQRFSGSVSRFSNVSSLLEKLENTGPVKFEIKNKTITAKKIIK</sequence>
<accession>A0ACC6L2I9</accession>
<reference evidence="1" key="1">
    <citation type="submission" date="2023-07" db="EMBL/GenBank/DDBJ databases">
        <title>Sorghum-associated microbial communities from plants grown in Nebraska, USA.</title>
        <authorList>
            <person name="Schachtman D."/>
        </authorList>
    </citation>
    <scope>NUCLEOTIDE SEQUENCE</scope>
    <source>
        <strain evidence="1">2697</strain>
    </source>
</reference>
<organism evidence="1 2">
    <name type="scientific">Pedobacter africanus</name>
    <dbReference type="NCBI Taxonomy" id="151894"/>
    <lineage>
        <taxon>Bacteria</taxon>
        <taxon>Pseudomonadati</taxon>
        <taxon>Bacteroidota</taxon>
        <taxon>Sphingobacteriia</taxon>
        <taxon>Sphingobacteriales</taxon>
        <taxon>Sphingobacteriaceae</taxon>
        <taxon>Pedobacter</taxon>
    </lineage>
</organism>
<gene>
    <name evidence="1" type="ORF">J2X78_004298</name>
</gene>
<name>A0ACC6L2I9_9SPHI</name>
<dbReference type="EMBL" id="JAVDTF010000005">
    <property type="protein sequence ID" value="MDR6785706.1"/>
    <property type="molecule type" value="Genomic_DNA"/>
</dbReference>
<proteinExistence type="predicted"/>
<keyword evidence="2" id="KW-1185">Reference proteome</keyword>
<protein>
    <submittedName>
        <fullName evidence="1">Ferric-dicitrate binding protein FerR (Iron transport regulator)</fullName>
    </submittedName>
</protein>